<dbReference type="EMBL" id="CM000761">
    <property type="protein sequence ID" value="OQU89302.1"/>
    <property type="molecule type" value="Genomic_DNA"/>
</dbReference>
<evidence type="ECO:0000313" key="1">
    <source>
        <dbReference type="EMBL" id="OQU89302.1"/>
    </source>
</evidence>
<organism evidence="1 2">
    <name type="scientific">Sorghum bicolor</name>
    <name type="common">Sorghum</name>
    <name type="synonym">Sorghum vulgare</name>
    <dbReference type="NCBI Taxonomy" id="4558"/>
    <lineage>
        <taxon>Eukaryota</taxon>
        <taxon>Viridiplantae</taxon>
        <taxon>Streptophyta</taxon>
        <taxon>Embryophyta</taxon>
        <taxon>Tracheophyta</taxon>
        <taxon>Spermatophyta</taxon>
        <taxon>Magnoliopsida</taxon>
        <taxon>Liliopsida</taxon>
        <taxon>Poales</taxon>
        <taxon>Poaceae</taxon>
        <taxon>PACMAD clade</taxon>
        <taxon>Panicoideae</taxon>
        <taxon>Andropogonodae</taxon>
        <taxon>Andropogoneae</taxon>
        <taxon>Sorghinae</taxon>
        <taxon>Sorghum</taxon>
    </lineage>
</organism>
<protein>
    <submittedName>
        <fullName evidence="1">Uncharacterized protein</fullName>
    </submittedName>
</protein>
<reference evidence="2" key="2">
    <citation type="journal article" date="2018" name="Plant J.">
        <title>The Sorghum bicolor reference genome: improved assembly, gene annotations, a transcriptome atlas, and signatures of genome organization.</title>
        <authorList>
            <person name="McCormick R.F."/>
            <person name="Truong S.K."/>
            <person name="Sreedasyam A."/>
            <person name="Jenkins J."/>
            <person name="Shu S."/>
            <person name="Sims D."/>
            <person name="Kennedy M."/>
            <person name="Amirebrahimi M."/>
            <person name="Weers B.D."/>
            <person name="McKinley B."/>
            <person name="Mattison A."/>
            <person name="Morishige D.T."/>
            <person name="Grimwood J."/>
            <person name="Schmutz J."/>
            <person name="Mullet J.E."/>
        </authorList>
    </citation>
    <scope>NUCLEOTIDE SEQUENCE [LARGE SCALE GENOMIC DNA]</scope>
    <source>
        <strain evidence="2">cv. BTx623</strain>
    </source>
</reference>
<keyword evidence="2" id="KW-1185">Reference proteome</keyword>
<accession>A0A1W0W4K5</accession>
<name>A0A1W0W4K5_SORBI</name>
<dbReference type="AlphaFoldDB" id="A0A1W0W4K5"/>
<proteinExistence type="predicted"/>
<evidence type="ECO:0000313" key="2">
    <source>
        <dbReference type="Proteomes" id="UP000000768"/>
    </source>
</evidence>
<dbReference type="InParanoid" id="A0A1W0W4K5"/>
<gene>
    <name evidence="1" type="ORF">SORBI_3002G170780</name>
</gene>
<sequence>MLCNVPFLLPTFHAMCDDYVMRRNHLIDVFKHGGTGVPDVPEAELPEDLKKKEE</sequence>
<reference evidence="1 2" key="1">
    <citation type="journal article" date="2009" name="Nature">
        <title>The Sorghum bicolor genome and the diversification of grasses.</title>
        <authorList>
            <person name="Paterson A.H."/>
            <person name="Bowers J.E."/>
            <person name="Bruggmann R."/>
            <person name="Dubchak I."/>
            <person name="Grimwood J."/>
            <person name="Gundlach H."/>
            <person name="Haberer G."/>
            <person name="Hellsten U."/>
            <person name="Mitros T."/>
            <person name="Poliakov A."/>
            <person name="Schmutz J."/>
            <person name="Spannagl M."/>
            <person name="Tang H."/>
            <person name="Wang X."/>
            <person name="Wicker T."/>
            <person name="Bharti A.K."/>
            <person name="Chapman J."/>
            <person name="Feltus F.A."/>
            <person name="Gowik U."/>
            <person name="Grigoriev I.V."/>
            <person name="Lyons E."/>
            <person name="Maher C.A."/>
            <person name="Martis M."/>
            <person name="Narechania A."/>
            <person name="Otillar R.P."/>
            <person name="Penning B.W."/>
            <person name="Salamov A.A."/>
            <person name="Wang Y."/>
            <person name="Zhang L."/>
            <person name="Carpita N.C."/>
            <person name="Freeling M."/>
            <person name="Gingle A.R."/>
            <person name="Hash C.T."/>
            <person name="Keller B."/>
            <person name="Klein P."/>
            <person name="Kresovich S."/>
            <person name="McCann M.C."/>
            <person name="Ming R."/>
            <person name="Peterson D.G."/>
            <person name="Mehboob-ur-Rahman"/>
            <person name="Ware D."/>
            <person name="Westhoff P."/>
            <person name="Mayer K.F."/>
            <person name="Messing J."/>
            <person name="Rokhsar D.S."/>
        </authorList>
    </citation>
    <scope>NUCLEOTIDE SEQUENCE [LARGE SCALE GENOMIC DNA]</scope>
    <source>
        <strain evidence="2">cv. BTx623</strain>
    </source>
</reference>
<dbReference type="Proteomes" id="UP000000768">
    <property type="component" value="Chromosome 2"/>
</dbReference>
<dbReference type="Gramene" id="OQU89302">
    <property type="protein sequence ID" value="OQU89302"/>
    <property type="gene ID" value="SORBI_3002G170780"/>
</dbReference>